<gene>
    <name evidence="2" type="ORF">M408DRAFT_32683</name>
</gene>
<organism evidence="2 3">
    <name type="scientific">Serendipita vermifera MAFF 305830</name>
    <dbReference type="NCBI Taxonomy" id="933852"/>
    <lineage>
        <taxon>Eukaryota</taxon>
        <taxon>Fungi</taxon>
        <taxon>Dikarya</taxon>
        <taxon>Basidiomycota</taxon>
        <taxon>Agaricomycotina</taxon>
        <taxon>Agaricomycetes</taxon>
        <taxon>Sebacinales</taxon>
        <taxon>Serendipitaceae</taxon>
        <taxon>Serendipita</taxon>
    </lineage>
</organism>
<dbReference type="Pfam" id="PF09346">
    <property type="entry name" value="SMI1_KNR4"/>
    <property type="match status" value="1"/>
</dbReference>
<dbReference type="EMBL" id="KN824345">
    <property type="protein sequence ID" value="KIM22942.1"/>
    <property type="molecule type" value="Genomic_DNA"/>
</dbReference>
<dbReference type="Proteomes" id="UP000054097">
    <property type="component" value="Unassembled WGS sequence"/>
</dbReference>
<reference evidence="2 3" key="1">
    <citation type="submission" date="2014-04" db="EMBL/GenBank/DDBJ databases">
        <authorList>
            <consortium name="DOE Joint Genome Institute"/>
            <person name="Kuo A."/>
            <person name="Zuccaro A."/>
            <person name="Kohler A."/>
            <person name="Nagy L.G."/>
            <person name="Floudas D."/>
            <person name="Copeland A."/>
            <person name="Barry K.W."/>
            <person name="Cichocki N."/>
            <person name="Veneault-Fourrey C."/>
            <person name="LaButti K."/>
            <person name="Lindquist E.A."/>
            <person name="Lipzen A."/>
            <person name="Lundell T."/>
            <person name="Morin E."/>
            <person name="Murat C."/>
            <person name="Sun H."/>
            <person name="Tunlid A."/>
            <person name="Henrissat B."/>
            <person name="Grigoriev I.V."/>
            <person name="Hibbett D.S."/>
            <person name="Martin F."/>
            <person name="Nordberg H.P."/>
            <person name="Cantor M.N."/>
            <person name="Hua S.X."/>
        </authorList>
    </citation>
    <scope>NUCLEOTIDE SEQUENCE [LARGE SCALE GENOMIC DNA]</scope>
    <source>
        <strain evidence="2 3">MAFF 305830</strain>
    </source>
</reference>
<feature type="domain" description="Knr4/Smi1-like" evidence="1">
    <location>
        <begin position="5"/>
        <end position="104"/>
    </location>
</feature>
<dbReference type="GO" id="GO:0043332">
    <property type="term" value="C:mating projection tip"/>
    <property type="evidence" value="ECO:0007669"/>
    <property type="project" value="TreeGrafter"/>
</dbReference>
<accession>A0A0C2X068</accession>
<dbReference type="InterPro" id="IPR051873">
    <property type="entry name" value="KNR4/SMI1_regulator"/>
</dbReference>
<dbReference type="OrthoDB" id="2305498at2759"/>
<proteinExistence type="predicted"/>
<reference evidence="3" key="2">
    <citation type="submission" date="2015-01" db="EMBL/GenBank/DDBJ databases">
        <title>Evolutionary Origins and Diversification of the Mycorrhizal Mutualists.</title>
        <authorList>
            <consortium name="DOE Joint Genome Institute"/>
            <consortium name="Mycorrhizal Genomics Consortium"/>
            <person name="Kohler A."/>
            <person name="Kuo A."/>
            <person name="Nagy L.G."/>
            <person name="Floudas D."/>
            <person name="Copeland A."/>
            <person name="Barry K.W."/>
            <person name="Cichocki N."/>
            <person name="Veneault-Fourrey C."/>
            <person name="LaButti K."/>
            <person name="Lindquist E.A."/>
            <person name="Lipzen A."/>
            <person name="Lundell T."/>
            <person name="Morin E."/>
            <person name="Murat C."/>
            <person name="Riley R."/>
            <person name="Ohm R."/>
            <person name="Sun H."/>
            <person name="Tunlid A."/>
            <person name="Henrissat B."/>
            <person name="Grigoriev I.V."/>
            <person name="Hibbett D.S."/>
            <person name="Martin F."/>
        </authorList>
    </citation>
    <scope>NUCLEOTIDE SEQUENCE [LARGE SCALE GENOMIC DNA]</scope>
    <source>
        <strain evidence="3">MAFF 305830</strain>
    </source>
</reference>
<keyword evidence="3" id="KW-1185">Reference proteome</keyword>
<feature type="non-terminal residue" evidence="2">
    <location>
        <position position="1"/>
    </location>
</feature>
<dbReference type="InterPro" id="IPR018958">
    <property type="entry name" value="Knr4/Smi1-like_dom"/>
</dbReference>
<dbReference type="PANTHER" id="PTHR47432:SF1">
    <property type="entry name" value="CELL WALL ASSEMBLY REGULATOR SMI1"/>
    <property type="match status" value="1"/>
</dbReference>
<dbReference type="GO" id="GO:0070880">
    <property type="term" value="P:fungal-type cell wall beta-glucan biosynthetic process"/>
    <property type="evidence" value="ECO:0007669"/>
    <property type="project" value="TreeGrafter"/>
</dbReference>
<dbReference type="HOGENOM" id="CLU_093365_0_0_1"/>
<dbReference type="AlphaFoldDB" id="A0A0C2X068"/>
<evidence type="ECO:0000313" key="2">
    <source>
        <dbReference type="EMBL" id="KIM22942.1"/>
    </source>
</evidence>
<feature type="non-terminal residue" evidence="2">
    <location>
        <position position="203"/>
    </location>
</feature>
<dbReference type="STRING" id="933852.A0A0C2X068"/>
<name>A0A0C2X068_SERVB</name>
<evidence type="ECO:0000313" key="3">
    <source>
        <dbReference type="Proteomes" id="UP000054097"/>
    </source>
</evidence>
<sequence>AGCTEGLFFGLSLLSLEEVVEEWKFWRDVDDDPATGANPALLQRMKSIPSGWVRCDYSNRGWIPLATDRVGNYLGVDINPGEKGAPGQVIVFGRDFDTKVVLWRGDSEFGWAKWLANFAEELETGDMLEVGNNDANSDDSEDDIGHESYFFDGGLSRNRGLKGGESQAIGIRLTGEYRGWNVLEALADKSVKKWKEAGVVTEE</sequence>
<evidence type="ECO:0000259" key="1">
    <source>
        <dbReference type="Pfam" id="PF09346"/>
    </source>
</evidence>
<dbReference type="PANTHER" id="PTHR47432">
    <property type="entry name" value="CELL WALL ASSEMBLY REGULATOR SMI1"/>
    <property type="match status" value="1"/>
</dbReference>
<protein>
    <recommendedName>
        <fullName evidence="1">Knr4/Smi1-like domain-containing protein</fullName>
    </recommendedName>
</protein>